<reference evidence="4 5" key="1">
    <citation type="submission" date="2019-03" db="EMBL/GenBank/DDBJ databases">
        <title>Genomic Encyclopedia of Type Strains, Phase IV (KMG-IV): sequencing the most valuable type-strain genomes for metagenomic binning, comparative biology and taxonomic classification.</title>
        <authorList>
            <person name="Goeker M."/>
        </authorList>
    </citation>
    <scope>NUCLEOTIDE SEQUENCE [LARGE SCALE GENOMIC DNA]</scope>
    <source>
        <strain evidence="4 5">DSM 28679</strain>
    </source>
</reference>
<dbReference type="InterPro" id="IPR050718">
    <property type="entry name" value="ApaG-like"/>
</dbReference>
<sequence>MNHDFPVRVEVTTRYIPDHSAPDEQRYVFAYDIIVRNEGDEPVQLLTRHWIITDGDGKTQEVRGEGVVGEQPVIPPGTEYRYTSGTLLNTEVGSMQGSFGMQTAEGIEFNTPIAPFTLAQPGALH</sequence>
<dbReference type="InterPro" id="IPR036767">
    <property type="entry name" value="ApaG_sf"/>
</dbReference>
<evidence type="ECO:0000313" key="4">
    <source>
        <dbReference type="EMBL" id="TDQ35377.1"/>
    </source>
</evidence>
<accession>A0A4R6TSB0</accession>
<evidence type="ECO:0000313" key="5">
    <source>
        <dbReference type="Proteomes" id="UP000294575"/>
    </source>
</evidence>
<dbReference type="PANTHER" id="PTHR47191:SF2">
    <property type="entry name" value="OS05G0170800 PROTEIN"/>
    <property type="match status" value="1"/>
</dbReference>
<dbReference type="InterPro" id="IPR007474">
    <property type="entry name" value="ApaG_domain"/>
</dbReference>
<comment type="caution">
    <text evidence="4">The sequence shown here is derived from an EMBL/GenBank/DDBJ whole genome shotgun (WGS) entry which is preliminary data.</text>
</comment>
<organism evidence="4 5">
    <name type="scientific">Thiopseudomonas denitrificans</name>
    <dbReference type="NCBI Taxonomy" id="1501432"/>
    <lineage>
        <taxon>Bacteria</taxon>
        <taxon>Pseudomonadati</taxon>
        <taxon>Pseudomonadota</taxon>
        <taxon>Gammaproteobacteria</taxon>
        <taxon>Pseudomonadales</taxon>
        <taxon>Pseudomonadaceae</taxon>
        <taxon>Thiopseudomonas</taxon>
    </lineage>
</organism>
<dbReference type="HAMAP" id="MF_00791">
    <property type="entry name" value="ApaG"/>
    <property type="match status" value="1"/>
</dbReference>
<dbReference type="AlphaFoldDB" id="A0A4R6TSB0"/>
<dbReference type="Gene3D" id="2.60.40.1470">
    <property type="entry name" value="ApaG domain"/>
    <property type="match status" value="1"/>
</dbReference>
<protein>
    <recommendedName>
        <fullName evidence="1 2">Protein ApaG</fullName>
    </recommendedName>
</protein>
<dbReference type="SUPFAM" id="SSF110069">
    <property type="entry name" value="ApaG-like"/>
    <property type="match status" value="1"/>
</dbReference>
<dbReference type="NCBIfam" id="NF003967">
    <property type="entry name" value="PRK05461.1"/>
    <property type="match status" value="1"/>
</dbReference>
<dbReference type="OrthoDB" id="9795226at2"/>
<dbReference type="PANTHER" id="PTHR47191">
    <property type="entry name" value="OS05G0170800 PROTEIN"/>
    <property type="match status" value="1"/>
</dbReference>
<keyword evidence="5" id="KW-1185">Reference proteome</keyword>
<dbReference type="PROSITE" id="PS51087">
    <property type="entry name" value="APAG"/>
    <property type="match status" value="1"/>
</dbReference>
<dbReference type="InterPro" id="IPR023065">
    <property type="entry name" value="Uncharacterised_ApaG"/>
</dbReference>
<dbReference type="Proteomes" id="UP000294575">
    <property type="component" value="Unassembled WGS sequence"/>
</dbReference>
<gene>
    <name evidence="2" type="primary">apaG</name>
    <name evidence="4" type="ORF">DFQ45_11667</name>
</gene>
<proteinExistence type="inferred from homology"/>
<dbReference type="Pfam" id="PF04379">
    <property type="entry name" value="DUF525"/>
    <property type="match status" value="1"/>
</dbReference>
<dbReference type="EMBL" id="SNYK01000016">
    <property type="protein sequence ID" value="TDQ35377.1"/>
    <property type="molecule type" value="Genomic_DNA"/>
</dbReference>
<evidence type="ECO:0000256" key="1">
    <source>
        <dbReference type="ARBA" id="ARBA00017693"/>
    </source>
</evidence>
<evidence type="ECO:0000259" key="3">
    <source>
        <dbReference type="PROSITE" id="PS51087"/>
    </source>
</evidence>
<name>A0A4R6TSB0_9GAMM</name>
<evidence type="ECO:0000256" key="2">
    <source>
        <dbReference type="HAMAP-Rule" id="MF_00791"/>
    </source>
</evidence>
<feature type="domain" description="ApaG" evidence="3">
    <location>
        <begin position="1"/>
        <end position="125"/>
    </location>
</feature>